<reference evidence="4 5" key="1">
    <citation type="submission" date="2016-10" db="EMBL/GenBank/DDBJ databases">
        <authorList>
            <person name="Varghese N."/>
            <person name="Submissions S."/>
        </authorList>
    </citation>
    <scope>NUCLEOTIDE SEQUENCE [LARGE SCALE GENOMIC DNA]</scope>
    <source>
        <strain evidence="4 5">DSM 24802</strain>
    </source>
</reference>
<accession>A0A1H2YRI1</accession>
<evidence type="ECO:0000256" key="2">
    <source>
        <dbReference type="SAM" id="SignalP"/>
    </source>
</evidence>
<protein>
    <submittedName>
        <fullName evidence="4">PRC-barrel domain-containing protein</fullName>
    </submittedName>
</protein>
<dbReference type="SUPFAM" id="SSF50346">
    <property type="entry name" value="PRC-barrel domain"/>
    <property type="match status" value="2"/>
</dbReference>
<evidence type="ECO:0000313" key="5">
    <source>
        <dbReference type="Proteomes" id="UP000199541"/>
    </source>
</evidence>
<feature type="domain" description="PRC-barrel" evidence="3">
    <location>
        <begin position="110"/>
        <end position="175"/>
    </location>
</feature>
<dbReference type="RefSeq" id="WP_035845495.1">
    <property type="nucleotide sequence ID" value="NZ_BNAB01000008.1"/>
</dbReference>
<dbReference type="Pfam" id="PF05239">
    <property type="entry name" value="PRC"/>
    <property type="match status" value="2"/>
</dbReference>
<dbReference type="PANTHER" id="PTHR36505">
    <property type="entry name" value="BLR1072 PROTEIN"/>
    <property type="match status" value="1"/>
</dbReference>
<keyword evidence="5" id="KW-1185">Reference proteome</keyword>
<proteinExistence type="predicted"/>
<dbReference type="Gene3D" id="2.30.30.240">
    <property type="entry name" value="PRC-barrel domain"/>
    <property type="match status" value="2"/>
</dbReference>
<feature type="signal peptide" evidence="2">
    <location>
        <begin position="1"/>
        <end position="22"/>
    </location>
</feature>
<dbReference type="PANTHER" id="PTHR36505:SF1">
    <property type="entry name" value="BLR1072 PROTEIN"/>
    <property type="match status" value="1"/>
</dbReference>
<feature type="compositionally biased region" description="Low complexity" evidence="1">
    <location>
        <begin position="78"/>
        <end position="103"/>
    </location>
</feature>
<comment type="caution">
    <text evidence="4">The sequence shown here is derived from an EMBL/GenBank/DDBJ whole genome shotgun (WGS) entry which is preliminary data.</text>
</comment>
<organism evidence="4 5">
    <name type="scientific">Allgaiera indica</name>
    <dbReference type="NCBI Taxonomy" id="765699"/>
    <lineage>
        <taxon>Bacteria</taxon>
        <taxon>Pseudomonadati</taxon>
        <taxon>Pseudomonadota</taxon>
        <taxon>Alphaproteobacteria</taxon>
        <taxon>Rhodobacterales</taxon>
        <taxon>Paracoccaceae</taxon>
        <taxon>Allgaiera</taxon>
    </lineage>
</organism>
<feature type="domain" description="PRC-barrel" evidence="3">
    <location>
        <begin position="308"/>
        <end position="380"/>
    </location>
</feature>
<dbReference type="InterPro" id="IPR011033">
    <property type="entry name" value="PRC_barrel-like_sf"/>
</dbReference>
<feature type="region of interest" description="Disordered" evidence="1">
    <location>
        <begin position="194"/>
        <end position="275"/>
    </location>
</feature>
<gene>
    <name evidence="4" type="ORF">SAMN05444006_109159</name>
</gene>
<dbReference type="EMBL" id="FNOB01000009">
    <property type="protein sequence ID" value="SDX07119.1"/>
    <property type="molecule type" value="Genomic_DNA"/>
</dbReference>
<evidence type="ECO:0000256" key="1">
    <source>
        <dbReference type="SAM" id="MobiDB-lite"/>
    </source>
</evidence>
<feature type="compositionally biased region" description="Low complexity" evidence="1">
    <location>
        <begin position="196"/>
        <end position="275"/>
    </location>
</feature>
<feature type="region of interest" description="Disordered" evidence="1">
    <location>
        <begin position="78"/>
        <end position="105"/>
    </location>
</feature>
<sequence length="393" mass="39461">MKRILMSTAIVAALSAGTYAGATQTNTQGQAAAQSQAQASAAGSGNIFAKVTTADSVKGDVKASTLIGKDVYIPKPAQGTSAQASTGTTTGASASATAPAAGSNPMANLEDIGSVGDVILSKDGKVDAVLVDVGGFLGIGTHTVALDWTALHWQMKQDAKSAKDSYLVVQASKKQLENAPAFKEEWLKGATASSYGTNSAAGQSSSTTATQGTTGSTAATTHMSGQTTTGMSTGSQQQMAGATNGSTQTQTQAGASGQMPAATNSQAQQSTSSNAAANATVGGTATGAAAKAQANGYTQANLATLTKKELIGAPVYDAKGDEAGEVSKVIMGTSSNKIEGAVIKVGGFLGIGEKAIEVKADTMTVMTKNNGKDVRIYVDLTQQQLKQLPPYKQ</sequence>
<keyword evidence="2" id="KW-0732">Signal</keyword>
<dbReference type="Proteomes" id="UP000199541">
    <property type="component" value="Unassembled WGS sequence"/>
</dbReference>
<feature type="chain" id="PRO_5047472780" evidence="2">
    <location>
        <begin position="23"/>
        <end position="393"/>
    </location>
</feature>
<evidence type="ECO:0000313" key="4">
    <source>
        <dbReference type="EMBL" id="SDX07119.1"/>
    </source>
</evidence>
<dbReference type="InterPro" id="IPR027275">
    <property type="entry name" value="PRC-brl_dom"/>
</dbReference>
<evidence type="ECO:0000259" key="3">
    <source>
        <dbReference type="Pfam" id="PF05239"/>
    </source>
</evidence>
<name>A0A1H2YRI1_9RHOB</name>